<dbReference type="Pfam" id="PF05958">
    <property type="entry name" value="tRNA_U5-meth_tr"/>
    <property type="match status" value="1"/>
</dbReference>
<dbReference type="InterPro" id="IPR030390">
    <property type="entry name" value="MeTrfase_TrmA_AS"/>
</dbReference>
<dbReference type="InterPro" id="IPR010280">
    <property type="entry name" value="U5_MeTrfase_fam"/>
</dbReference>
<reference evidence="6 7" key="1">
    <citation type="submission" date="2016-05" db="EMBL/GenBank/DDBJ databases">
        <authorList>
            <person name="Lavstsen T."/>
            <person name="Jespersen J.S."/>
        </authorList>
    </citation>
    <scope>NUCLEOTIDE SEQUENCE [LARGE SCALE GENOMIC DNA]</scope>
    <source>
        <strain evidence="6 7">B7-9</strain>
    </source>
</reference>
<feature type="binding site" evidence="4">
    <location>
        <position position="291"/>
    </location>
    <ligand>
        <name>S-adenosyl-L-methionine</name>
        <dbReference type="ChEBI" id="CHEBI:59789"/>
    </ligand>
</feature>
<accession>A0A2H3KPX6</accession>
<feature type="active site" description="Nucleophile" evidence="4">
    <location>
        <position position="364"/>
    </location>
</feature>
<keyword evidence="1 4" id="KW-0489">Methyltransferase</keyword>
<evidence type="ECO:0000256" key="5">
    <source>
        <dbReference type="PROSITE-ProRule" id="PRU10015"/>
    </source>
</evidence>
<dbReference type="AlphaFoldDB" id="A0A2H3KPX6"/>
<gene>
    <name evidence="6" type="ORF">A9Q02_11995</name>
</gene>
<keyword evidence="7" id="KW-1185">Reference proteome</keyword>
<evidence type="ECO:0000313" key="7">
    <source>
        <dbReference type="Proteomes" id="UP000220922"/>
    </source>
</evidence>
<dbReference type="GO" id="GO:0070475">
    <property type="term" value="P:rRNA base methylation"/>
    <property type="evidence" value="ECO:0007669"/>
    <property type="project" value="TreeGrafter"/>
</dbReference>
<evidence type="ECO:0000256" key="4">
    <source>
        <dbReference type="PROSITE-ProRule" id="PRU01024"/>
    </source>
</evidence>
<organism evidence="6 7">
    <name type="scientific">Candidatus Chloroploca asiatica</name>
    <dbReference type="NCBI Taxonomy" id="1506545"/>
    <lineage>
        <taxon>Bacteria</taxon>
        <taxon>Bacillati</taxon>
        <taxon>Chloroflexota</taxon>
        <taxon>Chloroflexia</taxon>
        <taxon>Chloroflexales</taxon>
        <taxon>Chloroflexineae</taxon>
        <taxon>Oscillochloridaceae</taxon>
        <taxon>Candidatus Chloroploca</taxon>
    </lineage>
</organism>
<dbReference type="GO" id="GO:0070041">
    <property type="term" value="F:rRNA (uridine-C5-)-methyltransferase activity"/>
    <property type="evidence" value="ECO:0007669"/>
    <property type="project" value="TreeGrafter"/>
</dbReference>
<dbReference type="PANTHER" id="PTHR11061">
    <property type="entry name" value="RNA M5U METHYLTRANSFERASE"/>
    <property type="match status" value="1"/>
</dbReference>
<keyword evidence="3 4" id="KW-0949">S-adenosyl-L-methionine</keyword>
<dbReference type="Gene3D" id="2.40.50.1070">
    <property type="match status" value="1"/>
</dbReference>
<proteinExistence type="inferred from homology"/>
<dbReference type="PROSITE" id="PS01230">
    <property type="entry name" value="TRMA_1"/>
    <property type="match status" value="1"/>
</dbReference>
<sequence>MRMRSKEFRSLVTSLARAGEEQEPRCPHTTMCGGCAFQDRRYSDQVAAKAEALNRLFASAEQLAPCLPAQPLEVVASPDPYAYRTRMDYVATKGRFGLRARGKFNYIVELETCHLIPPAAFAAAKTIWISATELGLPDYNLRTHEGFLRYVVVRRSPSDTLLLAVVTAEGAQYEPAMHALAQIALAQPGVVGFHWLLNASRTDLSFGTPVRSWGSETLLMRAGATELAIGPNTFFQNNVHLLERLLDDVRDAVIAAAVPGQALPTVGDLYGGVGTLALHLASHAANVMCVEAVAESAVLAARNAEAHGVTNVQAFAQEVLPFLQSSEASQLDLVVADPPRTGLGPEVCAELLRLAPARIVYVSCNPLTQIEDLQVLTRRYRVERMQGYDMFPHTPHVETMAILDLSA</sequence>
<comment type="caution">
    <text evidence="6">The sequence shown here is derived from an EMBL/GenBank/DDBJ whole genome shotgun (WGS) entry which is preliminary data.</text>
</comment>
<protein>
    <submittedName>
        <fullName evidence="6">23S rRNA (Uracil-5-)-methyltransferase RumA</fullName>
    </submittedName>
</protein>
<dbReference type="EMBL" id="LYXE01000069">
    <property type="protein sequence ID" value="PDV99506.1"/>
    <property type="molecule type" value="Genomic_DNA"/>
</dbReference>
<evidence type="ECO:0000313" key="6">
    <source>
        <dbReference type="EMBL" id="PDV99506.1"/>
    </source>
</evidence>
<dbReference type="Proteomes" id="UP000220922">
    <property type="component" value="Unassembled WGS sequence"/>
</dbReference>
<feature type="binding site" evidence="4">
    <location>
        <position position="270"/>
    </location>
    <ligand>
        <name>S-adenosyl-L-methionine</name>
        <dbReference type="ChEBI" id="CHEBI:59789"/>
    </ligand>
</feature>
<comment type="similarity">
    <text evidence="4">Belongs to the class I-like SAM-binding methyltransferase superfamily. RNA M5U methyltransferase family.</text>
</comment>
<name>A0A2H3KPX6_9CHLR</name>
<dbReference type="Gene3D" id="3.40.50.150">
    <property type="entry name" value="Vaccinia Virus protein VP39"/>
    <property type="match status" value="1"/>
</dbReference>
<evidence type="ECO:0000256" key="3">
    <source>
        <dbReference type="ARBA" id="ARBA00022691"/>
    </source>
</evidence>
<evidence type="ECO:0000256" key="2">
    <source>
        <dbReference type="ARBA" id="ARBA00022679"/>
    </source>
</evidence>
<feature type="binding site" evidence="4">
    <location>
        <position position="236"/>
    </location>
    <ligand>
        <name>S-adenosyl-L-methionine</name>
        <dbReference type="ChEBI" id="CHEBI:59789"/>
    </ligand>
</feature>
<evidence type="ECO:0000256" key="1">
    <source>
        <dbReference type="ARBA" id="ARBA00022603"/>
    </source>
</evidence>
<keyword evidence="2 4" id="KW-0808">Transferase</keyword>
<dbReference type="SUPFAM" id="SSF53335">
    <property type="entry name" value="S-adenosyl-L-methionine-dependent methyltransferases"/>
    <property type="match status" value="1"/>
</dbReference>
<dbReference type="PANTHER" id="PTHR11061:SF30">
    <property type="entry name" value="TRNA (URACIL(54)-C(5))-METHYLTRANSFERASE"/>
    <property type="match status" value="1"/>
</dbReference>
<feature type="active site" evidence="5">
    <location>
        <position position="364"/>
    </location>
</feature>
<dbReference type="NCBIfam" id="TIGR00479">
    <property type="entry name" value="rumA"/>
    <property type="match status" value="1"/>
</dbReference>
<dbReference type="InterPro" id="IPR029063">
    <property type="entry name" value="SAM-dependent_MTases_sf"/>
</dbReference>
<dbReference type="PROSITE" id="PS51687">
    <property type="entry name" value="SAM_MT_RNA_M5U"/>
    <property type="match status" value="1"/>
</dbReference>
<feature type="binding site" evidence="4">
    <location>
        <position position="337"/>
    </location>
    <ligand>
        <name>S-adenosyl-L-methionine</name>
        <dbReference type="ChEBI" id="CHEBI:59789"/>
    </ligand>
</feature>